<proteinExistence type="predicted"/>
<dbReference type="RefSeq" id="WP_096293351.1">
    <property type="nucleotide sequence ID" value="NZ_LT907782.1"/>
</dbReference>
<protein>
    <submittedName>
        <fullName evidence="1">Uncharacterized protein</fullName>
    </submittedName>
</protein>
<name>A0A285BZQ5_9PROT</name>
<organism evidence="1 2">
    <name type="scientific">Nitrosomonas ureae</name>
    <dbReference type="NCBI Taxonomy" id="44577"/>
    <lineage>
        <taxon>Bacteria</taxon>
        <taxon>Pseudomonadati</taxon>
        <taxon>Pseudomonadota</taxon>
        <taxon>Betaproteobacteria</taxon>
        <taxon>Nitrosomonadales</taxon>
        <taxon>Nitrosomonadaceae</taxon>
        <taxon>Nitrosomonas</taxon>
    </lineage>
</organism>
<dbReference type="AlphaFoldDB" id="A0A285BZQ5"/>
<sequence length="97" mass="11433">MKFEADDLDWAMGELANLFAKANLTGKLPHELNTDLFYEAWTVLCFQPIEVSTRCRQTLISMLAPRLWQVSKEGYIKRNFDFNNPNKPMRYENTFTH</sequence>
<evidence type="ECO:0000313" key="2">
    <source>
        <dbReference type="Proteomes" id="UP000242498"/>
    </source>
</evidence>
<gene>
    <name evidence="1" type="ORF">SAMN06296273_2171</name>
</gene>
<dbReference type="Proteomes" id="UP000242498">
    <property type="component" value="Chromosome I"/>
</dbReference>
<accession>A0A285BZQ5</accession>
<dbReference type="EMBL" id="LT907782">
    <property type="protein sequence ID" value="SNX60700.1"/>
    <property type="molecule type" value="Genomic_DNA"/>
</dbReference>
<evidence type="ECO:0000313" key="1">
    <source>
        <dbReference type="EMBL" id="SNX60700.1"/>
    </source>
</evidence>
<reference evidence="1 2" key="1">
    <citation type="submission" date="2017-08" db="EMBL/GenBank/DDBJ databases">
        <authorList>
            <person name="de Groot N.N."/>
        </authorList>
    </citation>
    <scope>NUCLEOTIDE SEQUENCE [LARGE SCALE GENOMIC DNA]</scope>
    <source>
        <strain evidence="1 2">Nm15</strain>
    </source>
</reference>